<sequence>MRKFAPWILAVIFSILTVTAAVSPVSAASPAPEKVPLNVKVTIDQPNVFWNYTFLTKNTDLGKPAVVKLTWSTSNIDRKENSEIIVAKGKIGGQTSIPADKDALVNIQVSVFDKDDIKLGTISLQVRNNGQTENIGIAPPDFTEPKMIWGTFN</sequence>
<evidence type="ECO:0000313" key="3">
    <source>
        <dbReference type="Proteomes" id="UP000277811"/>
    </source>
</evidence>
<protein>
    <submittedName>
        <fullName evidence="2">Uncharacterized protein</fullName>
    </submittedName>
</protein>
<proteinExistence type="predicted"/>
<dbReference type="OrthoDB" id="1681812at2"/>
<accession>A0A498RLE7</accession>
<dbReference type="EMBL" id="UPPP01000134">
    <property type="protein sequence ID" value="VBB09888.1"/>
    <property type="molecule type" value="Genomic_DNA"/>
</dbReference>
<keyword evidence="1" id="KW-0732">Signal</keyword>
<organism evidence="2 3">
    <name type="scientific">Lucifera butyrica</name>
    <dbReference type="NCBI Taxonomy" id="1351585"/>
    <lineage>
        <taxon>Bacteria</taxon>
        <taxon>Bacillati</taxon>
        <taxon>Bacillota</taxon>
        <taxon>Negativicutes</taxon>
        <taxon>Veillonellales</taxon>
        <taxon>Veillonellaceae</taxon>
        <taxon>Lucifera</taxon>
    </lineage>
</organism>
<dbReference type="Proteomes" id="UP000277811">
    <property type="component" value="Unassembled WGS sequence"/>
</dbReference>
<evidence type="ECO:0000256" key="1">
    <source>
        <dbReference type="SAM" id="SignalP"/>
    </source>
</evidence>
<reference evidence="2 3" key="1">
    <citation type="submission" date="2018-06" db="EMBL/GenBank/DDBJ databases">
        <authorList>
            <person name="Strepis N."/>
        </authorList>
    </citation>
    <scope>NUCLEOTIDE SEQUENCE [LARGE SCALE GENOMIC DNA]</scope>
    <source>
        <strain evidence="2">LUCI</strain>
    </source>
</reference>
<dbReference type="AlphaFoldDB" id="A0A498RLE7"/>
<feature type="chain" id="PRO_5038685215" evidence="1">
    <location>
        <begin position="21"/>
        <end position="153"/>
    </location>
</feature>
<gene>
    <name evidence="2" type="ORF">LUCI_5186</name>
</gene>
<name>A0A498RLE7_9FIRM</name>
<keyword evidence="3" id="KW-1185">Reference proteome</keyword>
<evidence type="ECO:0000313" key="2">
    <source>
        <dbReference type="EMBL" id="VBB09888.1"/>
    </source>
</evidence>
<feature type="signal peptide" evidence="1">
    <location>
        <begin position="1"/>
        <end position="20"/>
    </location>
</feature>
<dbReference type="RefSeq" id="WP_122630732.1">
    <property type="nucleotide sequence ID" value="NZ_UPPP01000134.1"/>
</dbReference>